<proteinExistence type="predicted"/>
<dbReference type="Proteomes" id="UP001239111">
    <property type="component" value="Chromosome 4"/>
</dbReference>
<name>A0ACC2N071_9HYME</name>
<comment type="caution">
    <text evidence="1">The sequence shown here is derived from an EMBL/GenBank/DDBJ whole genome shotgun (WGS) entry which is preliminary data.</text>
</comment>
<dbReference type="EMBL" id="CM056744">
    <property type="protein sequence ID" value="KAJ8664465.1"/>
    <property type="molecule type" value="Genomic_DNA"/>
</dbReference>
<accession>A0ACC2N071</accession>
<evidence type="ECO:0000313" key="1">
    <source>
        <dbReference type="EMBL" id="KAJ8664465.1"/>
    </source>
</evidence>
<evidence type="ECO:0000313" key="2">
    <source>
        <dbReference type="Proteomes" id="UP001239111"/>
    </source>
</evidence>
<gene>
    <name evidence="1" type="ORF">QAD02_006127</name>
</gene>
<protein>
    <submittedName>
        <fullName evidence="1">Uncharacterized protein</fullName>
    </submittedName>
</protein>
<keyword evidence="2" id="KW-1185">Reference proteome</keyword>
<organism evidence="1 2">
    <name type="scientific">Eretmocerus hayati</name>
    <dbReference type="NCBI Taxonomy" id="131215"/>
    <lineage>
        <taxon>Eukaryota</taxon>
        <taxon>Metazoa</taxon>
        <taxon>Ecdysozoa</taxon>
        <taxon>Arthropoda</taxon>
        <taxon>Hexapoda</taxon>
        <taxon>Insecta</taxon>
        <taxon>Pterygota</taxon>
        <taxon>Neoptera</taxon>
        <taxon>Endopterygota</taxon>
        <taxon>Hymenoptera</taxon>
        <taxon>Apocrita</taxon>
        <taxon>Proctotrupomorpha</taxon>
        <taxon>Chalcidoidea</taxon>
        <taxon>Aphelinidae</taxon>
        <taxon>Aphelininae</taxon>
        <taxon>Eretmocerus</taxon>
    </lineage>
</organism>
<sequence length="159" mass="17756">MKNNGHFNPIVDDLTILTLTKKVRGVEPATLSNKKNKEIQGMRVQTGGWGELVCGDDGPRSNLRTATLDVLNRSDCQIVLRQHNLDENSLPDSFICTKADPFVVLTKGDSGGPLFYKGDRVLAINRSICPYYVPECSRVNIHIGIDHYRNFIKEALKSK</sequence>
<reference evidence="1" key="1">
    <citation type="submission" date="2023-04" db="EMBL/GenBank/DDBJ databases">
        <title>A chromosome-level genome assembly of the parasitoid wasp Eretmocerus hayati.</title>
        <authorList>
            <person name="Zhong Y."/>
            <person name="Liu S."/>
            <person name="Liu Y."/>
        </authorList>
    </citation>
    <scope>NUCLEOTIDE SEQUENCE</scope>
    <source>
        <strain evidence="1">ZJU_SS_LIU_2023</strain>
    </source>
</reference>